<name>A0ABY4IB08_9MICO</name>
<dbReference type="Gene3D" id="1.10.260.40">
    <property type="entry name" value="lambda repressor-like DNA-binding domains"/>
    <property type="match status" value="1"/>
</dbReference>
<dbReference type="PANTHER" id="PTHR46558:SF11">
    <property type="entry name" value="HTH-TYPE TRANSCRIPTIONAL REGULATOR XRE"/>
    <property type="match status" value="1"/>
</dbReference>
<dbReference type="SUPFAM" id="SSF47413">
    <property type="entry name" value="lambda repressor-like DNA-binding domains"/>
    <property type="match status" value="1"/>
</dbReference>
<organism evidence="3 4">
    <name type="scientific">Microbacterium sufflavum</name>
    <dbReference type="NCBI Taxonomy" id="2851649"/>
    <lineage>
        <taxon>Bacteria</taxon>
        <taxon>Bacillati</taxon>
        <taxon>Actinomycetota</taxon>
        <taxon>Actinomycetes</taxon>
        <taxon>Micrococcales</taxon>
        <taxon>Microbacteriaceae</taxon>
        <taxon>Microbacterium</taxon>
    </lineage>
</organism>
<dbReference type="Pfam" id="PF01381">
    <property type="entry name" value="HTH_3"/>
    <property type="match status" value="1"/>
</dbReference>
<keyword evidence="1" id="KW-0238">DNA-binding</keyword>
<reference evidence="3 4" key="1">
    <citation type="submission" date="2021-06" db="EMBL/GenBank/DDBJ databases">
        <title>Genome-based taxonomic framework of Microbacterium strains isolated from marine environment, the description of four new species and reclassification of four preexisting species.</title>
        <authorList>
            <person name="Lee S.D."/>
            <person name="Kim S.-M."/>
            <person name="Byeon Y.-S."/>
            <person name="Yang H.L."/>
            <person name="Kim I.S."/>
        </authorList>
    </citation>
    <scope>NUCLEOTIDE SEQUENCE [LARGE SCALE GENOMIC DNA]</scope>
    <source>
        <strain evidence="3 4">SSW1-51</strain>
    </source>
</reference>
<gene>
    <name evidence="3" type="ORF">KV394_01960</name>
</gene>
<sequence>MTHSAKQDFGDFVAEHRRGTGLTQRELASMLHVTESAVSKWERGLSYPDISLLPALARELDVGCCWRSSWCSRRSGSRCPLFRRRSGS</sequence>
<feature type="domain" description="HTH cro/C1-type" evidence="2">
    <location>
        <begin position="13"/>
        <end position="62"/>
    </location>
</feature>
<dbReference type="EMBL" id="CP078076">
    <property type="protein sequence ID" value="UPL09945.1"/>
    <property type="molecule type" value="Genomic_DNA"/>
</dbReference>
<dbReference type="Proteomes" id="UP000831467">
    <property type="component" value="Chromosome"/>
</dbReference>
<proteinExistence type="predicted"/>
<dbReference type="PROSITE" id="PS50943">
    <property type="entry name" value="HTH_CROC1"/>
    <property type="match status" value="1"/>
</dbReference>
<dbReference type="PANTHER" id="PTHR46558">
    <property type="entry name" value="TRACRIPTIONAL REGULATORY PROTEIN-RELATED-RELATED"/>
    <property type="match status" value="1"/>
</dbReference>
<evidence type="ECO:0000313" key="3">
    <source>
        <dbReference type="EMBL" id="UPL09945.1"/>
    </source>
</evidence>
<dbReference type="InterPro" id="IPR010982">
    <property type="entry name" value="Lambda_DNA-bd_dom_sf"/>
</dbReference>
<dbReference type="RefSeq" id="WP_247982159.1">
    <property type="nucleotide sequence ID" value="NZ_CP078076.1"/>
</dbReference>
<dbReference type="SMART" id="SM00530">
    <property type="entry name" value="HTH_XRE"/>
    <property type="match status" value="1"/>
</dbReference>
<dbReference type="InterPro" id="IPR001387">
    <property type="entry name" value="Cro/C1-type_HTH"/>
</dbReference>
<evidence type="ECO:0000313" key="4">
    <source>
        <dbReference type="Proteomes" id="UP000831467"/>
    </source>
</evidence>
<accession>A0ABY4IB08</accession>
<evidence type="ECO:0000259" key="2">
    <source>
        <dbReference type="PROSITE" id="PS50943"/>
    </source>
</evidence>
<dbReference type="CDD" id="cd00093">
    <property type="entry name" value="HTH_XRE"/>
    <property type="match status" value="1"/>
</dbReference>
<keyword evidence="4" id="KW-1185">Reference proteome</keyword>
<protein>
    <submittedName>
        <fullName evidence="3">Helix-turn-helix domain-containing protein</fullName>
    </submittedName>
</protein>
<evidence type="ECO:0000256" key="1">
    <source>
        <dbReference type="ARBA" id="ARBA00023125"/>
    </source>
</evidence>